<evidence type="ECO:0000313" key="7">
    <source>
        <dbReference type="Proteomes" id="UP000264589"/>
    </source>
</evidence>
<proteinExistence type="inferred from homology"/>
<evidence type="ECO:0000256" key="3">
    <source>
        <dbReference type="ARBA" id="ARBA00023136"/>
    </source>
</evidence>
<evidence type="ECO:0000256" key="4">
    <source>
        <dbReference type="ARBA" id="ARBA00038306"/>
    </source>
</evidence>
<dbReference type="InParanoid" id="A0A371R8H7"/>
<protein>
    <recommendedName>
        <fullName evidence="5">Outer membrane protein beta-barrel domain-containing protein</fullName>
    </recommendedName>
</protein>
<comment type="similarity">
    <text evidence="4">Belongs to the Omp25/RopB family.</text>
</comment>
<organism evidence="6 7">
    <name type="scientific">Parvularcula marina</name>
    <dbReference type="NCBI Taxonomy" id="2292771"/>
    <lineage>
        <taxon>Bacteria</taxon>
        <taxon>Pseudomonadati</taxon>
        <taxon>Pseudomonadota</taxon>
        <taxon>Alphaproteobacteria</taxon>
        <taxon>Parvularculales</taxon>
        <taxon>Parvularculaceae</taxon>
        <taxon>Parvularcula</taxon>
    </lineage>
</organism>
<comment type="subcellular location">
    <subcellularLocation>
        <location evidence="1">Membrane</location>
    </subcellularLocation>
</comment>
<feature type="domain" description="Outer membrane protein beta-barrel" evidence="5">
    <location>
        <begin position="99"/>
        <end position="280"/>
    </location>
</feature>
<name>A0A371R8H7_9PROT</name>
<dbReference type="InterPro" id="IPR011250">
    <property type="entry name" value="OMP/PagP_B-barrel"/>
</dbReference>
<reference evidence="6 7" key="1">
    <citation type="submission" date="2018-08" db="EMBL/GenBank/DDBJ databases">
        <title>Parvularcula sp. SM1705, isolated from surface water of the South Sea China.</title>
        <authorList>
            <person name="Sun L."/>
        </authorList>
    </citation>
    <scope>NUCLEOTIDE SEQUENCE [LARGE SCALE GENOMIC DNA]</scope>
    <source>
        <strain evidence="6 7">SM1705</strain>
    </source>
</reference>
<evidence type="ECO:0000259" key="5">
    <source>
        <dbReference type="Pfam" id="PF13505"/>
    </source>
</evidence>
<dbReference type="GO" id="GO:0016020">
    <property type="term" value="C:membrane"/>
    <property type="evidence" value="ECO:0007669"/>
    <property type="project" value="UniProtKB-SubCell"/>
</dbReference>
<dbReference type="Gene3D" id="2.40.160.20">
    <property type="match status" value="1"/>
</dbReference>
<evidence type="ECO:0000256" key="2">
    <source>
        <dbReference type="ARBA" id="ARBA00022729"/>
    </source>
</evidence>
<dbReference type="PANTHER" id="PTHR34001:SF3">
    <property type="entry name" value="BLL7405 PROTEIN"/>
    <property type="match status" value="1"/>
</dbReference>
<dbReference type="InterPro" id="IPR027385">
    <property type="entry name" value="Beta-barrel_OMP"/>
</dbReference>
<evidence type="ECO:0000256" key="1">
    <source>
        <dbReference type="ARBA" id="ARBA00004370"/>
    </source>
</evidence>
<comment type="caution">
    <text evidence="6">The sequence shown here is derived from an EMBL/GenBank/DDBJ whole genome shotgun (WGS) entry which is preliminary data.</text>
</comment>
<evidence type="ECO:0000313" key="6">
    <source>
        <dbReference type="EMBL" id="RFB01745.1"/>
    </source>
</evidence>
<keyword evidence="3" id="KW-0472">Membrane</keyword>
<gene>
    <name evidence="6" type="ORF">DX908_15875</name>
</gene>
<dbReference type="PANTHER" id="PTHR34001">
    <property type="entry name" value="BLL7405 PROTEIN"/>
    <property type="match status" value="1"/>
</dbReference>
<accession>A0A371R8H7</accession>
<dbReference type="AlphaFoldDB" id="A0A371R8H7"/>
<dbReference type="SUPFAM" id="SSF56925">
    <property type="entry name" value="OMPA-like"/>
    <property type="match status" value="1"/>
</dbReference>
<dbReference type="InterPro" id="IPR051692">
    <property type="entry name" value="OMP-like"/>
</dbReference>
<keyword evidence="7" id="KW-1185">Reference proteome</keyword>
<keyword evidence="2" id="KW-0732">Signal</keyword>
<dbReference type="Proteomes" id="UP000264589">
    <property type="component" value="Unassembled WGS sequence"/>
</dbReference>
<dbReference type="Pfam" id="PF13505">
    <property type="entry name" value="OMP_b-brl"/>
    <property type="match status" value="1"/>
</dbReference>
<dbReference type="EMBL" id="QUQO01000002">
    <property type="protein sequence ID" value="RFB01745.1"/>
    <property type="molecule type" value="Genomic_DNA"/>
</dbReference>
<sequence length="280" mass="30139">MLMSTIAAFALLQTVEPPAEEQPEAYEPVAYSSPLMGEAATRVTLPSGEMASANDPQKIRRSRYIDRGQLGAEAAGEKTELRGLRIEARTGWDMITLGATGDDDRADGLIHGISAGYDYPFGQAFLGVFASVDGSTAEDRGVVTGAPDPLSGTIVQTTFQTDVSHAIELGVRAGWWVREGWNVFADGAWTKLTVNVDSETVAITPFLDPISGQTTLIESEPLLASSTETATGWRIGAGTEAHLTDRLYTTAKYRFTFYDEDEAGADTEQFEILTGVGLRF</sequence>